<dbReference type="Proteomes" id="UP000006469">
    <property type="component" value="Plasmid pHM300"/>
</dbReference>
<dbReference type="AlphaFoldDB" id="I3R9E6"/>
<sequence length="75" mass="8243">MKRHEVELQAESTENGIILKYDLRVDCPPPVRCVTIPVFVGAVDCSTRATGGNTKDELEELKRRVKETGGQALSS</sequence>
<organism evidence="2 3">
    <name type="scientific">Haloferax mediterranei (strain ATCC 33500 / DSM 1411 / JCM 8866 / NBRC 14739 / NCIMB 2177 / R-4)</name>
    <name type="common">Halobacterium mediterranei</name>
    <dbReference type="NCBI Taxonomy" id="523841"/>
    <lineage>
        <taxon>Archaea</taxon>
        <taxon>Methanobacteriati</taxon>
        <taxon>Methanobacteriota</taxon>
        <taxon>Stenosarchaea group</taxon>
        <taxon>Halobacteria</taxon>
        <taxon>Halobacteriales</taxon>
        <taxon>Haloferacaceae</taxon>
        <taxon>Haloferax</taxon>
    </lineage>
</organism>
<evidence type="ECO:0000256" key="1">
    <source>
        <dbReference type="SAM" id="MobiDB-lite"/>
    </source>
</evidence>
<keyword evidence="2" id="KW-0614">Plasmid</keyword>
<dbReference type="EMBL" id="CP001870">
    <property type="protein sequence ID" value="AFK20856.1"/>
    <property type="molecule type" value="Genomic_DNA"/>
</dbReference>
<dbReference type="HOGENOM" id="CLU_2662217_0_0_2"/>
<evidence type="ECO:0000313" key="2">
    <source>
        <dbReference type="EMBL" id="AFK20856.1"/>
    </source>
</evidence>
<feature type="region of interest" description="Disordered" evidence="1">
    <location>
        <begin position="51"/>
        <end position="75"/>
    </location>
</feature>
<protein>
    <submittedName>
        <fullName evidence="2">Uncharacterized protein</fullName>
    </submittedName>
</protein>
<reference evidence="2 3" key="1">
    <citation type="journal article" date="2012" name="J. Bacteriol.">
        <title>Complete genome sequence of the metabolically versatile halophilic archaeon Haloferax mediterranei, a poly(3-hydroxybutyrate-co-3-hydroxyvalerate) producer.</title>
        <authorList>
            <person name="Han J."/>
            <person name="Zhang F."/>
            <person name="Hou J."/>
            <person name="Liu X."/>
            <person name="Li M."/>
            <person name="Liu H."/>
            <person name="Cai L."/>
            <person name="Zhang B."/>
            <person name="Chen Y."/>
            <person name="Zhou J."/>
            <person name="Hu S."/>
            <person name="Xiang H."/>
        </authorList>
    </citation>
    <scope>NUCLEOTIDE SEQUENCE [LARGE SCALE GENOMIC DNA]</scope>
    <source>
        <strain evidence="3">ATCC 33500 / DSM 1411 / JCM 8866 / NBRC 14739 / NCIMB 2177 / R-4</strain>
        <plasmid evidence="3">pHM300</plasmid>
    </source>
</reference>
<geneLocation type="plasmid" evidence="2 3">
    <name>pHM300</name>
</geneLocation>
<evidence type="ECO:0000313" key="3">
    <source>
        <dbReference type="Proteomes" id="UP000006469"/>
    </source>
</evidence>
<gene>
    <name evidence="2" type="ordered locus">HFX_5019</name>
</gene>
<proteinExistence type="predicted"/>
<accession>I3R9E6</accession>
<name>I3R9E6_HALMT</name>
<dbReference type="KEGG" id="hme:HFX_5019"/>